<comment type="caution">
    <text evidence="2">The sequence shown here is derived from an EMBL/GenBank/DDBJ whole genome shotgun (WGS) entry which is preliminary data.</text>
</comment>
<organism evidence="2 3">
    <name type="scientific">Orchesella cincta</name>
    <name type="common">Springtail</name>
    <name type="synonym">Podura cincta</name>
    <dbReference type="NCBI Taxonomy" id="48709"/>
    <lineage>
        <taxon>Eukaryota</taxon>
        <taxon>Metazoa</taxon>
        <taxon>Ecdysozoa</taxon>
        <taxon>Arthropoda</taxon>
        <taxon>Hexapoda</taxon>
        <taxon>Collembola</taxon>
        <taxon>Entomobryomorpha</taxon>
        <taxon>Entomobryoidea</taxon>
        <taxon>Orchesellidae</taxon>
        <taxon>Orchesellinae</taxon>
        <taxon>Orchesella</taxon>
    </lineage>
</organism>
<proteinExistence type="predicted"/>
<evidence type="ECO:0000313" key="3">
    <source>
        <dbReference type="Proteomes" id="UP000094527"/>
    </source>
</evidence>
<gene>
    <name evidence="2" type="ORF">Ocin01_20197</name>
</gene>
<protein>
    <submittedName>
        <fullName evidence="2">Uncharacterized protein</fullName>
    </submittedName>
</protein>
<feature type="transmembrane region" description="Helical" evidence="1">
    <location>
        <begin position="104"/>
        <end position="125"/>
    </location>
</feature>
<feature type="transmembrane region" description="Helical" evidence="1">
    <location>
        <begin position="39"/>
        <end position="56"/>
    </location>
</feature>
<name>A0A1D2M0J7_ORCCI</name>
<evidence type="ECO:0000313" key="2">
    <source>
        <dbReference type="EMBL" id="ODM70423.1"/>
    </source>
</evidence>
<dbReference type="AlphaFoldDB" id="A0A1D2M0J7"/>
<keyword evidence="3" id="KW-1185">Reference proteome</keyword>
<evidence type="ECO:0000256" key="1">
    <source>
        <dbReference type="SAM" id="Phobius"/>
    </source>
</evidence>
<accession>A0A1D2M0J7</accession>
<reference evidence="2 3" key="1">
    <citation type="journal article" date="2016" name="Genome Biol. Evol.">
        <title>Gene Family Evolution Reflects Adaptation to Soil Environmental Stressors in the Genome of the Collembolan Orchesella cincta.</title>
        <authorList>
            <person name="Faddeeva-Vakhrusheva A."/>
            <person name="Derks M.F."/>
            <person name="Anvar S.Y."/>
            <person name="Agamennone V."/>
            <person name="Suring W."/>
            <person name="Smit S."/>
            <person name="van Straalen N.M."/>
            <person name="Roelofs D."/>
        </authorList>
    </citation>
    <scope>NUCLEOTIDE SEQUENCE [LARGE SCALE GENOMIC DNA]</scope>
    <source>
        <tissue evidence="2">Mixed pool</tissue>
    </source>
</reference>
<dbReference type="Proteomes" id="UP000094527">
    <property type="component" value="Unassembled WGS sequence"/>
</dbReference>
<keyword evidence="1" id="KW-1133">Transmembrane helix</keyword>
<sequence length="146" mass="17515">MITFNWQVLMFWVSDPLPPEQHSVIHEIFAKDADRLQNWIVGVLVLELCFSLWLYYRQYSHVSSLLQVPQILQRLSMEVYSRHLAATRQYTEEMVIHNALKKSYINILWLVAIYFNWISVAWNIAKDFTAWPEFVDPTIERNVWLQ</sequence>
<keyword evidence="1" id="KW-0472">Membrane</keyword>
<keyword evidence="1" id="KW-0812">Transmembrane</keyword>
<dbReference type="EMBL" id="LJIJ01008756">
    <property type="protein sequence ID" value="ODM70423.1"/>
    <property type="molecule type" value="Genomic_DNA"/>
</dbReference>